<protein>
    <submittedName>
        <fullName evidence="3">ARP10-like protein</fullName>
    </submittedName>
</protein>
<dbReference type="SMART" id="SM00268">
    <property type="entry name" value="ACTIN"/>
    <property type="match status" value="1"/>
</dbReference>
<name>A0ABY7FFW0_MYAAR</name>
<dbReference type="InterPro" id="IPR004000">
    <property type="entry name" value="Actin"/>
</dbReference>
<dbReference type="SUPFAM" id="SSF53067">
    <property type="entry name" value="Actin-like ATPase domain"/>
    <property type="match status" value="2"/>
</dbReference>
<evidence type="ECO:0000313" key="4">
    <source>
        <dbReference type="Proteomes" id="UP001164746"/>
    </source>
</evidence>
<dbReference type="Gene3D" id="3.30.420.40">
    <property type="match status" value="3"/>
</dbReference>
<gene>
    <name evidence="3" type="ORF">MAR_001436</name>
</gene>
<comment type="function">
    <text evidence="1">Actins are highly conserved proteins that are involved in various types of cell motility and are ubiquitously expressed in all eukaryotic cells.</text>
</comment>
<proteinExistence type="inferred from homology"/>
<dbReference type="Proteomes" id="UP001164746">
    <property type="component" value="Chromosome 11"/>
</dbReference>
<evidence type="ECO:0000256" key="1">
    <source>
        <dbReference type="ARBA" id="ARBA00003520"/>
    </source>
</evidence>
<dbReference type="CDD" id="cd10207">
    <property type="entry name" value="ASKHA_NBD_Arp10"/>
    <property type="match status" value="1"/>
</dbReference>
<dbReference type="PANTHER" id="PTHR11937">
    <property type="entry name" value="ACTIN"/>
    <property type="match status" value="1"/>
</dbReference>
<reference evidence="3" key="1">
    <citation type="submission" date="2022-11" db="EMBL/GenBank/DDBJ databases">
        <title>Centuries of genome instability and evolution in soft-shell clam transmissible cancer (bioRxiv).</title>
        <authorList>
            <person name="Hart S.F.M."/>
            <person name="Yonemitsu M.A."/>
            <person name="Giersch R.M."/>
            <person name="Beal B.F."/>
            <person name="Arriagada G."/>
            <person name="Davis B.W."/>
            <person name="Ostrander E.A."/>
            <person name="Goff S.P."/>
            <person name="Metzger M.J."/>
        </authorList>
    </citation>
    <scope>NUCLEOTIDE SEQUENCE</scope>
    <source>
        <strain evidence="3">MELC-2E11</strain>
        <tissue evidence="3">Siphon/mantle</tissue>
    </source>
</reference>
<dbReference type="InterPro" id="IPR043129">
    <property type="entry name" value="ATPase_NBD"/>
</dbReference>
<sequence length="280" mass="31440">MPLYEGISYSSDKNVVILDIGAAYTKCGLAGESCPRCIIPSQLKDDKTGQIRPLWEFKKEDELFENLKDFLFQLYFRHLLMNAKDRRVVVCESLLCPAVFRETLARVLFKHFEVGSVMFTPGHLTSLLTLGVYSGLVMDVGYTETLLPAPPPDVWYPLDGDSSLHVSGKVREHACECPIDTRVKLSQNIVITGGTSQLPGFLHRVQLELQKLLREPRYSNILAVKKFKYHVPPCKANYTAWLGGAMFGSLETLPSKSVSRDQYIETGKISDWCSLDTQAS</sequence>
<comment type="similarity">
    <text evidence="2">Belongs to the actin family.</text>
</comment>
<dbReference type="EMBL" id="CP111022">
    <property type="protein sequence ID" value="WAR19598.1"/>
    <property type="molecule type" value="Genomic_DNA"/>
</dbReference>
<keyword evidence="4" id="KW-1185">Reference proteome</keyword>
<accession>A0ABY7FFW0</accession>
<organism evidence="3 4">
    <name type="scientific">Mya arenaria</name>
    <name type="common">Soft-shell clam</name>
    <dbReference type="NCBI Taxonomy" id="6604"/>
    <lineage>
        <taxon>Eukaryota</taxon>
        <taxon>Metazoa</taxon>
        <taxon>Spiralia</taxon>
        <taxon>Lophotrochozoa</taxon>
        <taxon>Mollusca</taxon>
        <taxon>Bivalvia</taxon>
        <taxon>Autobranchia</taxon>
        <taxon>Heteroconchia</taxon>
        <taxon>Euheterodonta</taxon>
        <taxon>Imparidentia</taxon>
        <taxon>Neoheterodontei</taxon>
        <taxon>Myida</taxon>
        <taxon>Myoidea</taxon>
        <taxon>Myidae</taxon>
        <taxon>Mya</taxon>
    </lineage>
</organism>
<dbReference type="Pfam" id="PF00022">
    <property type="entry name" value="Actin"/>
    <property type="match status" value="1"/>
</dbReference>
<evidence type="ECO:0000313" key="3">
    <source>
        <dbReference type="EMBL" id="WAR19598.1"/>
    </source>
</evidence>
<evidence type="ECO:0000256" key="2">
    <source>
        <dbReference type="RuleBase" id="RU000487"/>
    </source>
</evidence>